<gene>
    <name evidence="7" type="ORF">CAUJ_LOCUS9518</name>
</gene>
<proteinExistence type="predicted"/>
<evidence type="ECO:0000256" key="5">
    <source>
        <dbReference type="SAM" id="Phobius"/>
    </source>
</evidence>
<keyword evidence="2 5" id="KW-0812">Transmembrane</keyword>
<dbReference type="GO" id="GO:0004930">
    <property type="term" value="F:G protein-coupled receptor activity"/>
    <property type="evidence" value="ECO:0007669"/>
    <property type="project" value="InterPro"/>
</dbReference>
<reference evidence="7" key="1">
    <citation type="submission" date="2020-10" db="EMBL/GenBank/DDBJ databases">
        <authorList>
            <person name="Kikuchi T."/>
        </authorList>
    </citation>
    <scope>NUCLEOTIDE SEQUENCE</scope>
    <source>
        <strain evidence="7">NKZ352</strain>
    </source>
</reference>
<dbReference type="AlphaFoldDB" id="A0A8S1HCL5"/>
<dbReference type="OrthoDB" id="5857538at2759"/>
<protein>
    <recommendedName>
        <fullName evidence="6">G-protein coupled receptors family 1 profile domain-containing protein</fullName>
    </recommendedName>
</protein>
<dbReference type="Proteomes" id="UP000835052">
    <property type="component" value="Unassembled WGS sequence"/>
</dbReference>
<evidence type="ECO:0000256" key="1">
    <source>
        <dbReference type="ARBA" id="ARBA00004370"/>
    </source>
</evidence>
<evidence type="ECO:0000256" key="4">
    <source>
        <dbReference type="ARBA" id="ARBA00023136"/>
    </source>
</evidence>
<accession>A0A8S1HCL5</accession>
<dbReference type="SUPFAM" id="SSF81321">
    <property type="entry name" value="Family A G protein-coupled receptor-like"/>
    <property type="match status" value="1"/>
</dbReference>
<evidence type="ECO:0000313" key="8">
    <source>
        <dbReference type="Proteomes" id="UP000835052"/>
    </source>
</evidence>
<dbReference type="InterPro" id="IPR017452">
    <property type="entry name" value="GPCR_Rhodpsn_7TM"/>
</dbReference>
<feature type="transmembrane region" description="Helical" evidence="5">
    <location>
        <begin position="153"/>
        <end position="170"/>
    </location>
</feature>
<dbReference type="PANTHER" id="PTHR46709">
    <property type="entry name" value="PROTEIN CBG23488-RELATED"/>
    <property type="match status" value="1"/>
</dbReference>
<comment type="subcellular location">
    <subcellularLocation>
        <location evidence="1">Membrane</location>
    </subcellularLocation>
</comment>
<feature type="transmembrane region" description="Helical" evidence="5">
    <location>
        <begin position="106"/>
        <end position="133"/>
    </location>
</feature>
<dbReference type="PANTHER" id="PTHR46709:SF2">
    <property type="entry name" value="G-PROTEIN COUPLED RECEPTORS FAMILY 1 PROFILE DOMAIN-CONTAINING PROTEIN"/>
    <property type="match status" value="1"/>
</dbReference>
<evidence type="ECO:0000313" key="7">
    <source>
        <dbReference type="EMBL" id="CAD6193599.1"/>
    </source>
</evidence>
<dbReference type="GO" id="GO:0016020">
    <property type="term" value="C:membrane"/>
    <property type="evidence" value="ECO:0007669"/>
    <property type="project" value="UniProtKB-SubCell"/>
</dbReference>
<evidence type="ECO:0000259" key="6">
    <source>
        <dbReference type="PROSITE" id="PS50262"/>
    </source>
</evidence>
<dbReference type="EMBL" id="CAJGYM010000036">
    <property type="protein sequence ID" value="CAD6193599.1"/>
    <property type="molecule type" value="Genomic_DNA"/>
</dbReference>
<dbReference type="PROSITE" id="PS50262">
    <property type="entry name" value="G_PROTEIN_RECEP_F1_2"/>
    <property type="match status" value="1"/>
</dbReference>
<keyword evidence="8" id="KW-1185">Reference proteome</keyword>
<feature type="transmembrane region" description="Helical" evidence="5">
    <location>
        <begin position="32"/>
        <end position="57"/>
    </location>
</feature>
<feature type="transmembrane region" description="Helical" evidence="5">
    <location>
        <begin position="69"/>
        <end position="94"/>
    </location>
</feature>
<dbReference type="Gene3D" id="1.20.1070.10">
    <property type="entry name" value="Rhodopsin 7-helix transmembrane proteins"/>
    <property type="match status" value="1"/>
</dbReference>
<keyword evidence="3 5" id="KW-1133">Transmembrane helix</keyword>
<name>A0A8S1HCL5_9PELO</name>
<feature type="domain" description="G-protein coupled receptors family 1 profile" evidence="6">
    <location>
        <begin position="49"/>
        <end position="136"/>
    </location>
</feature>
<evidence type="ECO:0000256" key="3">
    <source>
        <dbReference type="ARBA" id="ARBA00022989"/>
    </source>
</evidence>
<comment type="caution">
    <text evidence="7">The sequence shown here is derived from an EMBL/GenBank/DDBJ whole genome shotgun (WGS) entry which is preliminary data.</text>
</comment>
<sequence>MTSQNETTSLSPTESIEELCSYPPAPMLEVRFWLVSVFGSTVSVISIVENIFLFLLFATRKRHRKENVYMMLLAFFDIFVSIAYVMLMSVNILADYLESPVLIQIWFSYMVPMITISHIAMSSSSFLIVAASFERYCLTLNSRFLRTAQKQRLLIALSAVFLGILSKGTMCLEFQPKAIEQTSY</sequence>
<organism evidence="7 8">
    <name type="scientific">Caenorhabditis auriculariae</name>
    <dbReference type="NCBI Taxonomy" id="2777116"/>
    <lineage>
        <taxon>Eukaryota</taxon>
        <taxon>Metazoa</taxon>
        <taxon>Ecdysozoa</taxon>
        <taxon>Nematoda</taxon>
        <taxon>Chromadorea</taxon>
        <taxon>Rhabditida</taxon>
        <taxon>Rhabditina</taxon>
        <taxon>Rhabditomorpha</taxon>
        <taxon>Rhabditoidea</taxon>
        <taxon>Rhabditidae</taxon>
        <taxon>Peloderinae</taxon>
        <taxon>Caenorhabditis</taxon>
    </lineage>
</organism>
<dbReference type="InterPro" id="IPR000276">
    <property type="entry name" value="GPCR_Rhodpsn"/>
</dbReference>
<dbReference type="PRINTS" id="PR00237">
    <property type="entry name" value="GPCRRHODOPSN"/>
</dbReference>
<keyword evidence="4 5" id="KW-0472">Membrane</keyword>
<evidence type="ECO:0000256" key="2">
    <source>
        <dbReference type="ARBA" id="ARBA00022692"/>
    </source>
</evidence>